<keyword evidence="12" id="KW-1185">Reference proteome</keyword>
<keyword evidence="5" id="KW-0862">Zinc</keyword>
<reference evidence="12" key="1">
    <citation type="submission" date="2013-01" db="EMBL/GenBank/DDBJ databases">
        <title>Draft Genome Sequence of a Mulberry Tree, Morus notabilis C.K. Schneid.</title>
        <authorList>
            <person name="He N."/>
            <person name="Zhao S."/>
        </authorList>
    </citation>
    <scope>NUCLEOTIDE SEQUENCE</scope>
</reference>
<feature type="region of interest" description="Disordered" evidence="9">
    <location>
        <begin position="101"/>
        <end position="133"/>
    </location>
</feature>
<evidence type="ECO:0000259" key="10">
    <source>
        <dbReference type="PROSITE" id="PS50089"/>
    </source>
</evidence>
<dbReference type="InterPro" id="IPR013083">
    <property type="entry name" value="Znf_RING/FYVE/PHD"/>
</dbReference>
<keyword evidence="7" id="KW-0472">Membrane</keyword>
<dbReference type="FunFam" id="3.30.40.10:FF:000388">
    <property type="entry name" value="Putative RING zinc finger domain superfamily protein"/>
    <property type="match status" value="1"/>
</dbReference>
<gene>
    <name evidence="11" type="ORF">L484_006419</name>
</gene>
<feature type="compositionally biased region" description="Polar residues" evidence="9">
    <location>
        <begin position="167"/>
        <end position="185"/>
    </location>
</feature>
<evidence type="ECO:0000256" key="5">
    <source>
        <dbReference type="ARBA" id="ARBA00022833"/>
    </source>
</evidence>
<keyword evidence="6" id="KW-1133">Transmembrane helix</keyword>
<protein>
    <submittedName>
        <fullName evidence="11">E3 ubiquitin-protein ligase</fullName>
    </submittedName>
</protein>
<dbReference type="InterPro" id="IPR051653">
    <property type="entry name" value="E3_ligase_sorting_rcpt"/>
</dbReference>
<proteinExistence type="predicted"/>
<dbReference type="GO" id="GO:0016020">
    <property type="term" value="C:membrane"/>
    <property type="evidence" value="ECO:0007669"/>
    <property type="project" value="UniProtKB-SubCell"/>
</dbReference>
<dbReference type="EMBL" id="KE344937">
    <property type="protein sequence ID" value="EXB87675.1"/>
    <property type="molecule type" value="Genomic_DNA"/>
</dbReference>
<name>W9S3R4_9ROSA</name>
<dbReference type="PROSITE" id="PS50089">
    <property type="entry name" value="ZF_RING_2"/>
    <property type="match status" value="1"/>
</dbReference>
<keyword evidence="2" id="KW-0812">Transmembrane</keyword>
<evidence type="ECO:0000256" key="2">
    <source>
        <dbReference type="ARBA" id="ARBA00022692"/>
    </source>
</evidence>
<dbReference type="Pfam" id="PF13639">
    <property type="entry name" value="zf-RING_2"/>
    <property type="match status" value="1"/>
</dbReference>
<evidence type="ECO:0000256" key="4">
    <source>
        <dbReference type="ARBA" id="ARBA00022771"/>
    </source>
</evidence>
<accession>W9S3R4</accession>
<feature type="domain" description="RING-type" evidence="10">
    <location>
        <begin position="458"/>
        <end position="506"/>
    </location>
</feature>
<organism evidence="11 12">
    <name type="scientific">Morus notabilis</name>
    <dbReference type="NCBI Taxonomy" id="981085"/>
    <lineage>
        <taxon>Eukaryota</taxon>
        <taxon>Viridiplantae</taxon>
        <taxon>Streptophyta</taxon>
        <taxon>Embryophyta</taxon>
        <taxon>Tracheophyta</taxon>
        <taxon>Spermatophyta</taxon>
        <taxon>Magnoliopsida</taxon>
        <taxon>eudicotyledons</taxon>
        <taxon>Gunneridae</taxon>
        <taxon>Pentapetalae</taxon>
        <taxon>rosids</taxon>
        <taxon>fabids</taxon>
        <taxon>Rosales</taxon>
        <taxon>Moraceae</taxon>
        <taxon>Moreae</taxon>
        <taxon>Morus</taxon>
    </lineage>
</organism>
<dbReference type="PANTHER" id="PTHR47168">
    <property type="entry name" value="RING ZINC FINGER DOMAIN SUPERFAMILY PROTEIN-RELATED"/>
    <property type="match status" value="1"/>
</dbReference>
<keyword evidence="3" id="KW-0479">Metal-binding</keyword>
<feature type="region of interest" description="Disordered" evidence="9">
    <location>
        <begin position="159"/>
        <end position="187"/>
    </location>
</feature>
<feature type="region of interest" description="Disordered" evidence="9">
    <location>
        <begin position="1"/>
        <end position="20"/>
    </location>
</feature>
<dbReference type="SUPFAM" id="SSF57850">
    <property type="entry name" value="RING/U-box"/>
    <property type="match status" value="1"/>
</dbReference>
<evidence type="ECO:0000313" key="11">
    <source>
        <dbReference type="EMBL" id="EXB87675.1"/>
    </source>
</evidence>
<evidence type="ECO:0000256" key="8">
    <source>
        <dbReference type="PROSITE-ProRule" id="PRU00175"/>
    </source>
</evidence>
<dbReference type="STRING" id="981085.W9S3R4"/>
<dbReference type="eggNOG" id="KOG0800">
    <property type="taxonomic scope" value="Eukaryota"/>
</dbReference>
<dbReference type="InterPro" id="IPR001841">
    <property type="entry name" value="Znf_RING"/>
</dbReference>
<keyword evidence="4 8" id="KW-0863">Zinc-finger</keyword>
<evidence type="ECO:0000256" key="9">
    <source>
        <dbReference type="SAM" id="MobiDB-lite"/>
    </source>
</evidence>
<evidence type="ECO:0000256" key="3">
    <source>
        <dbReference type="ARBA" id="ARBA00022723"/>
    </source>
</evidence>
<dbReference type="Gene3D" id="3.30.40.10">
    <property type="entry name" value="Zinc/RING finger domain, C3HC4 (zinc finger)"/>
    <property type="match status" value="1"/>
</dbReference>
<feature type="compositionally biased region" description="Polar residues" evidence="9">
    <location>
        <begin position="117"/>
        <end position="133"/>
    </location>
</feature>
<dbReference type="Proteomes" id="UP000030645">
    <property type="component" value="Unassembled WGS sequence"/>
</dbReference>
<comment type="subcellular location">
    <subcellularLocation>
        <location evidence="1">Membrane</location>
        <topology evidence="1">Single-pass membrane protein</topology>
    </subcellularLocation>
</comment>
<dbReference type="GO" id="GO:0008270">
    <property type="term" value="F:zinc ion binding"/>
    <property type="evidence" value="ECO:0007669"/>
    <property type="project" value="UniProtKB-KW"/>
</dbReference>
<evidence type="ECO:0000256" key="6">
    <source>
        <dbReference type="ARBA" id="ARBA00022989"/>
    </source>
</evidence>
<evidence type="ECO:0000256" key="7">
    <source>
        <dbReference type="ARBA" id="ARBA00023136"/>
    </source>
</evidence>
<sequence length="551" mass="60672">MGSSNSRLGSRRPRPRVNRSIISSLICGGSDSRSTYQVEEQYEQIREVQNPRVESSLSASSRTGFTSSNTEIVANLNGFSEDGLRSIGTSNSTFLSECKELTSPDQVSTGCGHDESSMGTNHSTTTSSTLFKEQQSSDAVSVIVSPNAGAVNGIGSSAHNGAEVMHPSSSPTQGRGSSCSDTVPSDENHTADVMAIGSSGSDSHSVQLSNPPVPFHPFGSEPLHEVIPSGLGFLVSNRERARADGGLLQVDVVSISSNVLSNSNPDASNREARRNSRRLFWDAFSRRSSRRLIDSPTIVFSMDDNEELGSHDRWLLGFSGDFFDEGNGIDSRYLGSRIPYSSERRRHSRSEVWERLRGGLDEYGRRSMFCPSGHHPDGTCSCESLLMNEESTTRASISRIVMLAEALFEVLDEIHRQPVSLSLSMVSSPAPASVVDSFPLKSHSRLDKADARDEVSECYICLAEYEEGDKIRVLPCQHEYHMSCVDKWLKEIHGLLHKLSNNNNMCDKRATFWYTKFSSFTEFPVLQICKPKLFKSKTTKAIILENRADEK</sequence>
<evidence type="ECO:0000313" key="12">
    <source>
        <dbReference type="Proteomes" id="UP000030645"/>
    </source>
</evidence>
<dbReference type="PANTHER" id="PTHR47168:SF1">
    <property type="entry name" value="OS02G0798600 PROTEIN"/>
    <property type="match status" value="1"/>
</dbReference>
<dbReference type="AlphaFoldDB" id="W9S3R4"/>
<evidence type="ECO:0000256" key="1">
    <source>
        <dbReference type="ARBA" id="ARBA00004167"/>
    </source>
</evidence>